<dbReference type="Pfam" id="PF13181">
    <property type="entry name" value="TPR_8"/>
    <property type="match status" value="1"/>
</dbReference>
<dbReference type="PANTHER" id="PTHR43081:SF19">
    <property type="entry name" value="PH-SENSITIVE ADENYLATE CYCLASE RV1264"/>
    <property type="match status" value="1"/>
</dbReference>
<feature type="domain" description="Guanylate cyclase" evidence="3">
    <location>
        <begin position="12"/>
        <end position="127"/>
    </location>
</feature>
<dbReference type="EMBL" id="LCYG01000025">
    <property type="protein sequence ID" value="KLK92994.1"/>
    <property type="molecule type" value="Genomic_DNA"/>
</dbReference>
<dbReference type="RefSeq" id="WP_047189153.1">
    <property type="nucleotide sequence ID" value="NZ_LCYG01000025.1"/>
</dbReference>
<dbReference type="Pfam" id="PF00211">
    <property type="entry name" value="Guanylate_cyc"/>
    <property type="match status" value="1"/>
</dbReference>
<dbReference type="SUPFAM" id="SSF48452">
    <property type="entry name" value="TPR-like"/>
    <property type="match status" value="1"/>
</dbReference>
<feature type="repeat" description="TPR" evidence="1">
    <location>
        <begin position="448"/>
        <end position="481"/>
    </location>
</feature>
<reference evidence="4 5" key="1">
    <citation type="submission" date="2015-05" db="EMBL/GenBank/DDBJ databases">
        <title>Draft genome sequence of Microvirga vignae strain BR3299, a novel nitrogen fixing bacteria isolated from Brazil semi-aired region.</title>
        <authorList>
            <person name="Zilli J.E."/>
            <person name="Passos S.R."/>
            <person name="Leite J."/>
            <person name="Baldani J.I."/>
            <person name="Xavier G.R."/>
            <person name="Rumjaneck N.G."/>
            <person name="Simoes-Araujo J.L."/>
        </authorList>
    </citation>
    <scope>NUCLEOTIDE SEQUENCE [LARGE SCALE GENOMIC DNA]</scope>
    <source>
        <strain evidence="4 5">BR3299</strain>
    </source>
</reference>
<dbReference type="PANTHER" id="PTHR43081">
    <property type="entry name" value="ADENYLATE CYCLASE, TERMINAL-DIFFERENTIATION SPECIFIC-RELATED"/>
    <property type="match status" value="1"/>
</dbReference>
<dbReference type="PROSITE" id="PS50005">
    <property type="entry name" value="TPR"/>
    <property type="match status" value="1"/>
</dbReference>
<dbReference type="InterPro" id="IPR029787">
    <property type="entry name" value="Nucleotide_cyclase"/>
</dbReference>
<evidence type="ECO:0000256" key="2">
    <source>
        <dbReference type="SAM" id="Phobius"/>
    </source>
</evidence>
<dbReference type="Gene3D" id="3.30.70.1230">
    <property type="entry name" value="Nucleotide cyclase"/>
    <property type="match status" value="1"/>
</dbReference>
<keyword evidence="1" id="KW-0802">TPR repeat</keyword>
<keyword evidence="2" id="KW-0812">Transmembrane</keyword>
<dbReference type="OrthoDB" id="9807521at2"/>
<dbReference type="AlphaFoldDB" id="A0A0H1RD50"/>
<dbReference type="SUPFAM" id="SSF55073">
    <property type="entry name" value="Nucleotide cyclase"/>
    <property type="match status" value="1"/>
</dbReference>
<dbReference type="SMART" id="SM00044">
    <property type="entry name" value="CYCc"/>
    <property type="match status" value="1"/>
</dbReference>
<dbReference type="PROSITE" id="PS50125">
    <property type="entry name" value="GUANYLATE_CYCLASE_2"/>
    <property type="match status" value="1"/>
</dbReference>
<feature type="transmembrane region" description="Helical" evidence="2">
    <location>
        <begin position="192"/>
        <end position="212"/>
    </location>
</feature>
<dbReference type="InterPro" id="IPR019734">
    <property type="entry name" value="TPR_rpt"/>
</dbReference>
<protein>
    <submittedName>
        <fullName evidence="4">Adenylate cyclase</fullName>
    </submittedName>
</protein>
<evidence type="ECO:0000313" key="4">
    <source>
        <dbReference type="EMBL" id="KLK92994.1"/>
    </source>
</evidence>
<accession>A0A0H1RD50</accession>
<dbReference type="PATRIC" id="fig|1225564.3.peg.2965"/>
<dbReference type="Gene3D" id="1.25.40.10">
    <property type="entry name" value="Tetratricopeptide repeat domain"/>
    <property type="match status" value="1"/>
</dbReference>
<dbReference type="InterPro" id="IPR001054">
    <property type="entry name" value="A/G_cyclase"/>
</dbReference>
<name>A0A0H1RD50_9HYPH</name>
<proteinExistence type="predicted"/>
<dbReference type="Gene3D" id="3.40.50.10070">
    <property type="entry name" value="TolB, N-terminal domain"/>
    <property type="match status" value="1"/>
</dbReference>
<keyword evidence="2" id="KW-1133">Transmembrane helix</keyword>
<dbReference type="InterPro" id="IPR011990">
    <property type="entry name" value="TPR-like_helical_dom_sf"/>
</dbReference>
<dbReference type="InterPro" id="IPR050697">
    <property type="entry name" value="Adenylyl/Guanylyl_Cyclase_3/4"/>
</dbReference>
<dbReference type="SMART" id="SM00028">
    <property type="entry name" value="TPR"/>
    <property type="match status" value="2"/>
</dbReference>
<dbReference type="GO" id="GO:0004016">
    <property type="term" value="F:adenylate cyclase activity"/>
    <property type="evidence" value="ECO:0007669"/>
    <property type="project" value="UniProtKB-ARBA"/>
</dbReference>
<comment type="caution">
    <text evidence="4">The sequence shown here is derived from an EMBL/GenBank/DDBJ whole genome shotgun (WGS) entry which is preliminary data.</text>
</comment>
<evidence type="ECO:0000256" key="1">
    <source>
        <dbReference type="PROSITE-ProRule" id="PRU00339"/>
    </source>
</evidence>
<gene>
    <name evidence="4" type="ORF">AA309_11430</name>
</gene>
<evidence type="ECO:0000259" key="3">
    <source>
        <dbReference type="PROSITE" id="PS50125"/>
    </source>
</evidence>
<dbReference type="Proteomes" id="UP000035489">
    <property type="component" value="Unassembled WGS sequence"/>
</dbReference>
<dbReference type="CDD" id="cd07302">
    <property type="entry name" value="CHD"/>
    <property type="match status" value="1"/>
</dbReference>
<sequence length="635" mass="69854">MATVRAKRRLAAILVADVVGYSHLVEMDETGTLAALKSSRREVIDPLLAEHHGHIVKLMGDGLIAEFGSVVDAVACAVAIQKGLADHQADVPPDRRIVLRIGVNLGDVVVEGEDLLGDGMNIAARLEQLCEPGGVMISGTAYDHLQGKLDLPLQFAGEQRLKNIERSVRTYRVRLDGAQAALRSRWRRRWPVPVAVAVLLILGLGMGVWLWLGADNPERTQRPAIAVLPFTTLAADEATNRLANGLTDDIITDLSRQTGIDVIARASTEVYKGRPTDVRQIGRDLSVRFVLDGSIQREGDEIRATARLSDTATGAQVWSNRWDRPVRDVFAVQTEIAEQVIGQFEMLTGPLKTPGLAAAKRKRPESLTAYELTLLGVEKQLSPTRESIAESMQILNKAIEVDPNYAQAWVELAWAHTSAGTYGADAAASSQAALSAARRAVELDPNAPDAHSVLGHVLATRGEFDQAKSEFETSLRLNPSSFSILVYYARWASTFGEAERGAVLADRAIRLNPSYRPWASGFMRYAYFMAGRYKDALQAMDRQMPDNYSKHAWVQRAASFAALGRMEEARTTLGETLKRYPDLTIEDYVSDPGLNDTDREHLIRTMKLAGFPLCVRPEMLARIARSVRLPECIKS</sequence>
<dbReference type="GO" id="GO:0006171">
    <property type="term" value="P:cAMP biosynthetic process"/>
    <property type="evidence" value="ECO:0007669"/>
    <property type="project" value="TreeGrafter"/>
</dbReference>
<keyword evidence="5" id="KW-1185">Reference proteome</keyword>
<dbReference type="STRING" id="1225564.AA309_11430"/>
<keyword evidence="2" id="KW-0472">Membrane</keyword>
<organism evidence="4 5">
    <name type="scientific">Microvirga vignae</name>
    <dbReference type="NCBI Taxonomy" id="1225564"/>
    <lineage>
        <taxon>Bacteria</taxon>
        <taxon>Pseudomonadati</taxon>
        <taxon>Pseudomonadota</taxon>
        <taxon>Alphaproteobacteria</taxon>
        <taxon>Hyphomicrobiales</taxon>
        <taxon>Methylobacteriaceae</taxon>
        <taxon>Microvirga</taxon>
    </lineage>
</organism>
<dbReference type="GO" id="GO:0035556">
    <property type="term" value="P:intracellular signal transduction"/>
    <property type="evidence" value="ECO:0007669"/>
    <property type="project" value="InterPro"/>
</dbReference>
<evidence type="ECO:0000313" key="5">
    <source>
        <dbReference type="Proteomes" id="UP000035489"/>
    </source>
</evidence>